<gene>
    <name evidence="2" type="ORF">EM308_10835</name>
</gene>
<organism evidence="2 3">
    <name type="scientific">Flavobacterium gilvum</name>
    <dbReference type="NCBI Taxonomy" id="1492737"/>
    <lineage>
        <taxon>Bacteria</taxon>
        <taxon>Pseudomonadati</taxon>
        <taxon>Bacteroidota</taxon>
        <taxon>Flavobacteriia</taxon>
        <taxon>Flavobacteriales</taxon>
        <taxon>Flavobacteriaceae</taxon>
        <taxon>Flavobacterium</taxon>
    </lineage>
</organism>
<keyword evidence="3" id="KW-1185">Reference proteome</keyword>
<evidence type="ECO:0000313" key="2">
    <source>
        <dbReference type="EMBL" id="AOW09964.1"/>
    </source>
</evidence>
<evidence type="ECO:0000313" key="3">
    <source>
        <dbReference type="Proteomes" id="UP000175968"/>
    </source>
</evidence>
<reference evidence="2 3" key="1">
    <citation type="submission" date="2016-10" db="EMBL/GenBank/DDBJ databases">
        <title>Flavobacterium gilvum sp. nov., isolated from stream water.</title>
        <authorList>
            <person name="Shin S.-K."/>
            <person name="Cho Y.-J."/>
            <person name="Yi H."/>
        </authorList>
    </citation>
    <scope>NUCLEOTIDE SEQUENCE [LARGE SCALE GENOMIC DNA]</scope>
    <source>
        <strain evidence="2 3">EM1308</strain>
    </source>
</reference>
<dbReference type="GO" id="GO:0016787">
    <property type="term" value="F:hydrolase activity"/>
    <property type="evidence" value="ECO:0007669"/>
    <property type="project" value="UniProtKB-KW"/>
</dbReference>
<dbReference type="InterPro" id="IPR029018">
    <property type="entry name" value="Hex-like_dom2"/>
</dbReference>
<proteinExistence type="predicted"/>
<dbReference type="AlphaFoldDB" id="A0AAC9I414"/>
<dbReference type="RefSeq" id="WP_035637898.1">
    <property type="nucleotide sequence ID" value="NZ_CP017479.1"/>
</dbReference>
<protein>
    <recommendedName>
        <fullName evidence="4">Alpha glucuronidase N-terminal domain-containing protein</fullName>
    </recommendedName>
</protein>
<dbReference type="GO" id="GO:0005975">
    <property type="term" value="P:carbohydrate metabolic process"/>
    <property type="evidence" value="ECO:0007669"/>
    <property type="project" value="UniProtKB-ARBA"/>
</dbReference>
<sequence length="838" mass="93461">MKNKLSSISVNEKGFLTNTKDPKTDNTLVIVCPDNSSPQLKLAAKELRRYIYLRTGKLLRISSKKATQSITLIIDSKLQTQEYSLKSTGESLVISGGSGVAVLYGAYGFVEKLGVRFYLHGDVVPDGKISLHIPQLNETQKPFFELRGIQPFHDFPDGPDWWNQDDYLAYIGQLAKMRMNFIGLHCYPYRKDNVPKKGDMMIGPEPLVWFGLPQDINPDGTVKSSYPTWWDNTARDSGWPYGSLKTSEFTNGSAQLFPTDIYGPDVMEGMMPLPKTAEESNELFNRVGKQMGIVFAEAKKVGVKTCIGSETPFIMPPALAEHLKQLGKDPKAPETIAEVYEGAFQRIAKVMPADYYWLWTSEGDLHKNPEGVKRDLLIAYNALKKISPSVPLATCGWGFNPAYDAFLPKDSPMSGISAEFGHYSLSPALADIQGRPKWAIPWFENDVNLAGYQPWVGRLRQDAVDARRFGANGLMGLHWHVKSMMNNIAALAQAGWDQSYVAKNFNIVPVSSGKGLNVLKETRMMPIDDYYEDFAKANFGSNKAKETGGILAESEKMQTSLKGTAHRPDPTGWGTFWGAQGALQSDPEMHAYAQKNGELAERFAKLRQNIKGAGNLERFDYWLTMLRIQTAMYEAGAVHGKLRVIVAEMEKENDPVKKKDLASKAIIIRAEVVRAWDKIMQLEIISASTPGDLGLIANLERNSRIWDNWLNRFDTTIEKVTGKPMPADCAPSMNYTGPATIKVFTVRSSLHRGEVLELRPVVLSAEQSSSVIVKWRKLGEKNWQQSSAVNVGRSVWTVKLPTATEDFEYHIIANGANDQKLIWPATAPMQNQTVIVTE</sequence>
<dbReference type="EMBL" id="CP017479">
    <property type="protein sequence ID" value="AOW09964.1"/>
    <property type="molecule type" value="Genomic_DNA"/>
</dbReference>
<keyword evidence="1" id="KW-0378">Hydrolase</keyword>
<dbReference type="Gene3D" id="3.30.379.10">
    <property type="entry name" value="Chitobiase/beta-hexosaminidase domain 2-like"/>
    <property type="match status" value="1"/>
</dbReference>
<dbReference type="Proteomes" id="UP000175968">
    <property type="component" value="Chromosome"/>
</dbReference>
<evidence type="ECO:0008006" key="4">
    <source>
        <dbReference type="Google" id="ProtNLM"/>
    </source>
</evidence>
<dbReference type="KEGG" id="fgl:EM308_10835"/>
<dbReference type="SUPFAM" id="SSF55545">
    <property type="entry name" value="beta-N-acetylhexosaminidase-like domain"/>
    <property type="match status" value="1"/>
</dbReference>
<accession>A0AAC9I414</accession>
<evidence type="ECO:0000256" key="1">
    <source>
        <dbReference type="ARBA" id="ARBA00022801"/>
    </source>
</evidence>
<name>A0AAC9I414_9FLAO</name>